<dbReference type="AlphaFoldDB" id="A0A5J4N6U8"/>
<evidence type="ECO:0000313" key="2">
    <source>
        <dbReference type="EMBL" id="KAA3671251.1"/>
    </source>
</evidence>
<reference evidence="2 3" key="1">
    <citation type="journal article" date="2019" name="Gigascience">
        <title>Whole-genome sequence of the oriental lung fluke Paragonimus westermani.</title>
        <authorList>
            <person name="Oey H."/>
            <person name="Zakrzewski M."/>
            <person name="Narain K."/>
            <person name="Devi K.R."/>
            <person name="Agatsuma T."/>
            <person name="Nawaratna S."/>
            <person name="Gobert G.N."/>
            <person name="Jones M.K."/>
            <person name="Ragan M.A."/>
            <person name="McManus D.P."/>
            <person name="Krause L."/>
        </authorList>
    </citation>
    <scope>NUCLEOTIDE SEQUENCE [LARGE SCALE GENOMIC DNA]</scope>
    <source>
        <strain evidence="2 3">IND2009</strain>
    </source>
</reference>
<protein>
    <submittedName>
        <fullName evidence="2">Uncharacterized protein</fullName>
    </submittedName>
</protein>
<comment type="caution">
    <text evidence="2">The sequence shown here is derived from an EMBL/GenBank/DDBJ whole genome shotgun (WGS) entry which is preliminary data.</text>
</comment>
<sequence>MVDNSRADGADLYSLSHSVPVKPSPTVVRTQSSSKPRSLAEYFSDVGNDTLQSEDLLVPQSSFFPPKSELLETECSVQNSLGSGHSIRNVANSFTDVFTPNPSYSHTPTTICPVESNVPVSSSKFAVPSLLFDEQQTTEVLANSRIELDETLRKTPTAATEKILQLTQQLNGILQTSEHLTTSHTSSTGGLSSHSADAELSGICSVGSSEIYAQPCSTALSGQPSPESPSLIQNSPTLSGTTHFKLPATLSSHTSGYVRELE</sequence>
<gene>
    <name evidence="2" type="ORF">DEA37_0010099</name>
</gene>
<evidence type="ECO:0000256" key="1">
    <source>
        <dbReference type="SAM" id="MobiDB-lite"/>
    </source>
</evidence>
<feature type="region of interest" description="Disordered" evidence="1">
    <location>
        <begin position="217"/>
        <end position="244"/>
    </location>
</feature>
<dbReference type="Proteomes" id="UP000324629">
    <property type="component" value="Unassembled WGS sequence"/>
</dbReference>
<keyword evidence="3" id="KW-1185">Reference proteome</keyword>
<dbReference type="EMBL" id="QNGE01006885">
    <property type="protein sequence ID" value="KAA3671251.1"/>
    <property type="molecule type" value="Genomic_DNA"/>
</dbReference>
<evidence type="ECO:0000313" key="3">
    <source>
        <dbReference type="Proteomes" id="UP000324629"/>
    </source>
</evidence>
<organism evidence="2 3">
    <name type="scientific">Paragonimus westermani</name>
    <dbReference type="NCBI Taxonomy" id="34504"/>
    <lineage>
        <taxon>Eukaryota</taxon>
        <taxon>Metazoa</taxon>
        <taxon>Spiralia</taxon>
        <taxon>Lophotrochozoa</taxon>
        <taxon>Platyhelminthes</taxon>
        <taxon>Trematoda</taxon>
        <taxon>Digenea</taxon>
        <taxon>Plagiorchiida</taxon>
        <taxon>Troglotremata</taxon>
        <taxon>Troglotrematidae</taxon>
        <taxon>Paragonimus</taxon>
    </lineage>
</organism>
<accession>A0A5J4N6U8</accession>
<feature type="non-terminal residue" evidence="2">
    <location>
        <position position="262"/>
    </location>
</feature>
<feature type="compositionally biased region" description="Polar residues" evidence="1">
    <location>
        <begin position="217"/>
        <end position="242"/>
    </location>
</feature>
<name>A0A5J4N6U8_9TREM</name>
<proteinExistence type="predicted"/>